<dbReference type="GO" id="GO:0005794">
    <property type="term" value="C:Golgi apparatus"/>
    <property type="evidence" value="ECO:0007669"/>
    <property type="project" value="TreeGrafter"/>
</dbReference>
<dbReference type="PANTHER" id="PTHR21581">
    <property type="entry name" value="D-ALANYL-D-ALANINE CARBOXYPEPTIDASE"/>
    <property type="match status" value="1"/>
</dbReference>
<comment type="caution">
    <text evidence="1">The sequence shown here is derived from an EMBL/GenBank/DDBJ whole genome shotgun (WGS) entry which is preliminary data.</text>
</comment>
<dbReference type="OrthoDB" id="428342at2759"/>
<reference evidence="1" key="1">
    <citation type="journal article" date="2020" name="bioRxiv">
        <title>Whole genome comparisons of ergot fungi reveals the divergence and evolution of species within the genus Claviceps are the result of varying mechanisms driving genome evolution and host range expansion.</title>
        <authorList>
            <person name="Wyka S.A."/>
            <person name="Mondo S.J."/>
            <person name="Liu M."/>
            <person name="Dettman J."/>
            <person name="Nalam V."/>
            <person name="Broders K.D."/>
        </authorList>
    </citation>
    <scope>NUCLEOTIDE SEQUENCE</scope>
    <source>
        <strain evidence="1">CCC 489</strain>
    </source>
</reference>
<evidence type="ECO:0000313" key="2">
    <source>
        <dbReference type="Proteomes" id="UP000811619"/>
    </source>
</evidence>
<dbReference type="EMBL" id="SRPY01000890">
    <property type="protein sequence ID" value="KAG5916478.1"/>
    <property type="molecule type" value="Genomic_DNA"/>
</dbReference>
<protein>
    <submittedName>
        <fullName evidence="1">Uncharacterized protein</fullName>
    </submittedName>
</protein>
<dbReference type="AlphaFoldDB" id="A0A8K0NIE3"/>
<keyword evidence="2" id="KW-1185">Reference proteome</keyword>
<organism evidence="1 2">
    <name type="scientific">Claviceps africana</name>
    <dbReference type="NCBI Taxonomy" id="83212"/>
    <lineage>
        <taxon>Eukaryota</taxon>
        <taxon>Fungi</taxon>
        <taxon>Dikarya</taxon>
        <taxon>Ascomycota</taxon>
        <taxon>Pezizomycotina</taxon>
        <taxon>Sordariomycetes</taxon>
        <taxon>Hypocreomycetidae</taxon>
        <taxon>Hypocreales</taxon>
        <taxon>Clavicipitaceae</taxon>
        <taxon>Claviceps</taxon>
    </lineage>
</organism>
<accession>A0A8K0NIE3</accession>
<sequence>MDDLSGAAHHLSGLHDGPDATMAMSRALLWLRIGHVERARECAALCCDDVAGTDKIILALCDMADGEYEAALATWRALAELLAGDEMVAVNTAVCLLYLGRMSEGRDMLQNLVHAGFSSHTLLFNLSTTYELCTDRHRQLKMKLAECVAAMDELPRGWEKLNAHFKL</sequence>
<evidence type="ECO:0000313" key="1">
    <source>
        <dbReference type="EMBL" id="KAG5916478.1"/>
    </source>
</evidence>
<dbReference type="SUPFAM" id="SSF48452">
    <property type="entry name" value="TPR-like"/>
    <property type="match status" value="1"/>
</dbReference>
<proteinExistence type="predicted"/>
<dbReference type="Gene3D" id="1.25.40.10">
    <property type="entry name" value="Tetratricopeptide repeat domain"/>
    <property type="match status" value="1"/>
</dbReference>
<dbReference type="InterPro" id="IPR011990">
    <property type="entry name" value="TPR-like_helical_dom_sf"/>
</dbReference>
<dbReference type="Proteomes" id="UP000811619">
    <property type="component" value="Unassembled WGS sequence"/>
</dbReference>
<dbReference type="PANTHER" id="PTHR21581:SF6">
    <property type="entry name" value="TRAFFICKING PROTEIN PARTICLE COMPLEX SUBUNIT 12"/>
    <property type="match status" value="1"/>
</dbReference>
<gene>
    <name evidence="1" type="ORF">E4U42_007657</name>
</gene>
<name>A0A8K0NIE3_9HYPO</name>
<dbReference type="GO" id="GO:0030008">
    <property type="term" value="C:TRAPP complex"/>
    <property type="evidence" value="ECO:0007669"/>
    <property type="project" value="TreeGrafter"/>
</dbReference>